<name>A0A9X9MBJ8_GULGU</name>
<evidence type="ECO:0000313" key="2">
    <source>
        <dbReference type="EMBL" id="VCX41338.1"/>
    </source>
</evidence>
<comment type="caution">
    <text evidence="2">The sequence shown here is derived from an EMBL/GenBank/DDBJ whole genome shotgun (WGS) entry which is preliminary data.</text>
</comment>
<proteinExistence type="predicted"/>
<feature type="non-terminal residue" evidence="2">
    <location>
        <position position="1"/>
    </location>
</feature>
<reference evidence="2 3" key="1">
    <citation type="submission" date="2018-10" db="EMBL/GenBank/DDBJ databases">
        <authorList>
            <person name="Ekblom R."/>
            <person name="Jareborg N."/>
        </authorList>
    </citation>
    <scope>NUCLEOTIDE SEQUENCE [LARGE SCALE GENOMIC DNA]</scope>
    <source>
        <tissue evidence="2">Muscle</tissue>
    </source>
</reference>
<evidence type="ECO:0000256" key="1">
    <source>
        <dbReference type="SAM" id="MobiDB-lite"/>
    </source>
</evidence>
<feature type="region of interest" description="Disordered" evidence="1">
    <location>
        <begin position="39"/>
        <end position="87"/>
    </location>
</feature>
<feature type="compositionally biased region" description="Basic and acidic residues" evidence="1">
    <location>
        <begin position="76"/>
        <end position="86"/>
    </location>
</feature>
<dbReference type="Proteomes" id="UP000269945">
    <property type="component" value="Unassembled WGS sequence"/>
</dbReference>
<gene>
    <name evidence="2" type="ORF">BN2614_LOCUS1</name>
</gene>
<feature type="region of interest" description="Disordered" evidence="1">
    <location>
        <begin position="107"/>
        <end position="128"/>
    </location>
</feature>
<sequence>GGEPAEPRRPKPHRCGARAGRATPGSLCGRCPLVAASASGRSAEGGGALPRPPPPSPSPGEECVTSCSPLASAAPRSKELGGRETKAAVGTDELETWVWANKRCERREGGKAMAAGEPRGLGFLGVAP</sequence>
<dbReference type="EMBL" id="CYRY02045813">
    <property type="protein sequence ID" value="VCX41338.1"/>
    <property type="molecule type" value="Genomic_DNA"/>
</dbReference>
<dbReference type="AlphaFoldDB" id="A0A9X9MBJ8"/>
<evidence type="ECO:0000313" key="3">
    <source>
        <dbReference type="Proteomes" id="UP000269945"/>
    </source>
</evidence>
<feature type="region of interest" description="Disordered" evidence="1">
    <location>
        <begin position="1"/>
        <end position="27"/>
    </location>
</feature>
<accession>A0A9X9MBJ8</accession>
<organism evidence="2 3">
    <name type="scientific">Gulo gulo</name>
    <name type="common">Wolverine</name>
    <name type="synonym">Gluton</name>
    <dbReference type="NCBI Taxonomy" id="48420"/>
    <lineage>
        <taxon>Eukaryota</taxon>
        <taxon>Metazoa</taxon>
        <taxon>Chordata</taxon>
        <taxon>Craniata</taxon>
        <taxon>Vertebrata</taxon>
        <taxon>Euteleostomi</taxon>
        <taxon>Mammalia</taxon>
        <taxon>Eutheria</taxon>
        <taxon>Laurasiatheria</taxon>
        <taxon>Carnivora</taxon>
        <taxon>Caniformia</taxon>
        <taxon>Musteloidea</taxon>
        <taxon>Mustelidae</taxon>
        <taxon>Guloninae</taxon>
        <taxon>Gulo</taxon>
    </lineage>
</organism>
<protein>
    <submittedName>
        <fullName evidence="2">Uncharacterized protein</fullName>
    </submittedName>
</protein>
<keyword evidence="3" id="KW-1185">Reference proteome</keyword>